<reference evidence="13 14" key="1">
    <citation type="submission" date="2020-08" db="EMBL/GenBank/DDBJ databases">
        <title>Genomic Encyclopedia of Type Strains, Phase IV (KMG-IV): sequencing the most valuable type-strain genomes for metagenomic binning, comparative biology and taxonomic classification.</title>
        <authorList>
            <person name="Goeker M."/>
        </authorList>
    </citation>
    <scope>NUCLEOTIDE SEQUENCE [LARGE SCALE GENOMIC DNA]</scope>
    <source>
        <strain evidence="13 14">DSM 15743</strain>
    </source>
</reference>
<keyword evidence="6 9" id="KW-0378">Hydrolase</keyword>
<dbReference type="PANTHER" id="PTHR33695:SF1">
    <property type="entry name" value="LIPOPROTEIN SIGNAL PEPTIDASE"/>
    <property type="match status" value="1"/>
</dbReference>
<proteinExistence type="inferred from homology"/>
<dbReference type="Pfam" id="PF01252">
    <property type="entry name" value="Peptidase_A8"/>
    <property type="match status" value="1"/>
</dbReference>
<evidence type="ECO:0000256" key="11">
    <source>
        <dbReference type="RuleBase" id="RU004181"/>
    </source>
</evidence>
<dbReference type="EC" id="3.4.23.36" evidence="9"/>
<evidence type="ECO:0000256" key="8">
    <source>
        <dbReference type="ARBA" id="ARBA00023136"/>
    </source>
</evidence>
<keyword evidence="3 9" id="KW-0645">Protease</keyword>
<dbReference type="Proteomes" id="UP000519439">
    <property type="component" value="Unassembled WGS sequence"/>
</dbReference>
<dbReference type="PRINTS" id="PR00781">
    <property type="entry name" value="LIPOSIGPTASE"/>
</dbReference>
<evidence type="ECO:0000313" key="14">
    <source>
        <dbReference type="Proteomes" id="UP000519439"/>
    </source>
</evidence>
<feature type="active site" evidence="9">
    <location>
        <position position="183"/>
    </location>
</feature>
<comment type="catalytic activity">
    <reaction evidence="9 10">
        <text>Release of signal peptides from bacterial membrane prolipoproteins. Hydrolyzes -Xaa-Yaa-Zaa-|-(S,diacylglyceryl)Cys-, in which Xaa is hydrophobic (preferably Leu), and Yaa (Ala or Ser) and Zaa (Gly or Ala) have small, neutral side chains.</text>
        <dbReference type="EC" id="3.4.23.36"/>
    </reaction>
</comment>
<dbReference type="NCBIfam" id="TIGR00077">
    <property type="entry name" value="lspA"/>
    <property type="match status" value="1"/>
</dbReference>
<dbReference type="UniPathway" id="UPA00665"/>
<keyword evidence="7 9" id="KW-1133">Transmembrane helix</keyword>
<evidence type="ECO:0000256" key="1">
    <source>
        <dbReference type="ARBA" id="ARBA00006139"/>
    </source>
</evidence>
<comment type="pathway">
    <text evidence="9">Protein modification; lipoprotein biosynthesis (signal peptide cleavage).</text>
</comment>
<evidence type="ECO:0000256" key="6">
    <source>
        <dbReference type="ARBA" id="ARBA00022801"/>
    </source>
</evidence>
<feature type="active site" evidence="9">
    <location>
        <position position="165"/>
    </location>
</feature>
<keyword evidence="4 9" id="KW-0812">Transmembrane</keyword>
<keyword evidence="2 9" id="KW-1003">Cell membrane</keyword>
<comment type="subcellular location">
    <subcellularLocation>
        <location evidence="9">Cell membrane</location>
        <topology evidence="9">Multi-pass membrane protein</topology>
    </subcellularLocation>
</comment>
<dbReference type="PANTHER" id="PTHR33695">
    <property type="entry name" value="LIPOPROTEIN SIGNAL PEPTIDASE"/>
    <property type="match status" value="1"/>
</dbReference>
<feature type="region of interest" description="Disordered" evidence="12">
    <location>
        <begin position="1"/>
        <end position="40"/>
    </location>
</feature>
<dbReference type="AlphaFoldDB" id="A0A7W6IEN0"/>
<evidence type="ECO:0000256" key="4">
    <source>
        <dbReference type="ARBA" id="ARBA00022692"/>
    </source>
</evidence>
<evidence type="ECO:0000256" key="3">
    <source>
        <dbReference type="ARBA" id="ARBA00022670"/>
    </source>
</evidence>
<dbReference type="GO" id="GO:0005886">
    <property type="term" value="C:plasma membrane"/>
    <property type="evidence" value="ECO:0007669"/>
    <property type="project" value="UniProtKB-SubCell"/>
</dbReference>
<organism evidence="13 14">
    <name type="scientific">Microvirga flocculans</name>
    <dbReference type="NCBI Taxonomy" id="217168"/>
    <lineage>
        <taxon>Bacteria</taxon>
        <taxon>Pseudomonadati</taxon>
        <taxon>Pseudomonadota</taxon>
        <taxon>Alphaproteobacteria</taxon>
        <taxon>Hyphomicrobiales</taxon>
        <taxon>Methylobacteriaceae</taxon>
        <taxon>Microvirga</taxon>
    </lineage>
</organism>
<evidence type="ECO:0000313" key="13">
    <source>
        <dbReference type="EMBL" id="MBB4040062.1"/>
    </source>
</evidence>
<comment type="function">
    <text evidence="9 10">This protein specifically catalyzes the removal of signal peptides from prolipoproteins.</text>
</comment>
<evidence type="ECO:0000256" key="10">
    <source>
        <dbReference type="RuleBase" id="RU000594"/>
    </source>
</evidence>
<evidence type="ECO:0000256" key="9">
    <source>
        <dbReference type="HAMAP-Rule" id="MF_00161"/>
    </source>
</evidence>
<evidence type="ECO:0000256" key="2">
    <source>
        <dbReference type="ARBA" id="ARBA00022475"/>
    </source>
</evidence>
<dbReference type="GO" id="GO:0004190">
    <property type="term" value="F:aspartic-type endopeptidase activity"/>
    <property type="evidence" value="ECO:0007669"/>
    <property type="project" value="UniProtKB-UniRule"/>
</dbReference>
<evidence type="ECO:0000256" key="5">
    <source>
        <dbReference type="ARBA" id="ARBA00022750"/>
    </source>
</evidence>
<feature type="transmembrane region" description="Helical" evidence="9">
    <location>
        <begin position="111"/>
        <end position="131"/>
    </location>
</feature>
<feature type="transmembrane region" description="Helical" evidence="9">
    <location>
        <begin position="46"/>
        <end position="64"/>
    </location>
</feature>
<protein>
    <recommendedName>
        <fullName evidence="9">Lipoprotein signal peptidase</fullName>
        <ecNumber evidence="9">3.4.23.36</ecNumber>
    </recommendedName>
    <alternativeName>
        <fullName evidence="9">Prolipoprotein signal peptidase</fullName>
    </alternativeName>
    <alternativeName>
        <fullName evidence="9">Signal peptidase II</fullName>
        <shortName evidence="9">SPase II</shortName>
    </alternativeName>
</protein>
<evidence type="ECO:0000256" key="7">
    <source>
        <dbReference type="ARBA" id="ARBA00022989"/>
    </source>
</evidence>
<dbReference type="EMBL" id="JACIDC010000005">
    <property type="protein sequence ID" value="MBB4040062.1"/>
    <property type="molecule type" value="Genomic_DNA"/>
</dbReference>
<dbReference type="HAMAP" id="MF_00161">
    <property type="entry name" value="LspA"/>
    <property type="match status" value="1"/>
</dbReference>
<evidence type="ECO:0000256" key="12">
    <source>
        <dbReference type="SAM" id="MobiDB-lite"/>
    </source>
</evidence>
<dbReference type="PROSITE" id="PS00855">
    <property type="entry name" value="SPASE_II"/>
    <property type="match status" value="1"/>
</dbReference>
<sequence>MSRIDEPGAPSNEAPAPPPQGSQRPRAASRPRTSKGASRSHAAQKGLSAAAMLGFSIALITFVLDQATKLYTFYIYDLPVKEPVELAPFVNLIVVWNRGISYGLFQQSTELGRWGLIVISILAAIGLSFWIRRTTAKLLAASLGLIVGGAVGNVIDRLWFGAVFDFIQFHIGSWSWYVFNVADAAIVAGVVGLLYDSFVLEGRRARK</sequence>
<comment type="caution">
    <text evidence="13">The sequence shown here is derived from an EMBL/GenBank/DDBJ whole genome shotgun (WGS) entry which is preliminary data.</text>
</comment>
<keyword evidence="8 9" id="KW-0472">Membrane</keyword>
<feature type="transmembrane region" description="Helical" evidence="9">
    <location>
        <begin position="138"/>
        <end position="155"/>
    </location>
</feature>
<gene>
    <name evidence="9" type="primary">lspA</name>
    <name evidence="13" type="ORF">GGR34_001713</name>
</gene>
<keyword evidence="5 9" id="KW-0064">Aspartyl protease</keyword>
<dbReference type="InterPro" id="IPR001872">
    <property type="entry name" value="Peptidase_A8"/>
</dbReference>
<feature type="transmembrane region" description="Helical" evidence="9">
    <location>
        <begin position="175"/>
        <end position="198"/>
    </location>
</feature>
<dbReference type="GO" id="GO:0006508">
    <property type="term" value="P:proteolysis"/>
    <property type="evidence" value="ECO:0007669"/>
    <property type="project" value="UniProtKB-KW"/>
</dbReference>
<accession>A0A7W6IEN0</accession>
<comment type="similarity">
    <text evidence="1 9 11">Belongs to the peptidase A8 family.</text>
</comment>
<name>A0A7W6IEN0_9HYPH</name>
<keyword evidence="14" id="KW-1185">Reference proteome</keyword>